<keyword evidence="2" id="KW-1185">Reference proteome</keyword>
<comment type="caution">
    <text evidence="1">The sequence shown here is derived from an EMBL/GenBank/DDBJ whole genome shotgun (WGS) entry which is preliminary data.</text>
</comment>
<organism evidence="1 2">
    <name type="scientific">Thalictrum thalictroides</name>
    <name type="common">Rue-anemone</name>
    <name type="synonym">Anemone thalictroides</name>
    <dbReference type="NCBI Taxonomy" id="46969"/>
    <lineage>
        <taxon>Eukaryota</taxon>
        <taxon>Viridiplantae</taxon>
        <taxon>Streptophyta</taxon>
        <taxon>Embryophyta</taxon>
        <taxon>Tracheophyta</taxon>
        <taxon>Spermatophyta</taxon>
        <taxon>Magnoliopsida</taxon>
        <taxon>Ranunculales</taxon>
        <taxon>Ranunculaceae</taxon>
        <taxon>Thalictroideae</taxon>
        <taxon>Thalictrum</taxon>
    </lineage>
</organism>
<dbReference type="AlphaFoldDB" id="A0A7J6W3W3"/>
<accession>A0A7J6W3W3</accession>
<evidence type="ECO:0000313" key="2">
    <source>
        <dbReference type="Proteomes" id="UP000554482"/>
    </source>
</evidence>
<sequence length="133" mass="15123">LMTIDTVITQTIKDTENLKLKINIVAADDYCKIMVALAKSYIELVYGIDAQHRFPESKMVRPLVCLTPNCCTASGPLANNMEGEGSKNHHHLKLTHPQQFIFRVRHRLQGAYQDTLHTEKETLELFFPIITDA</sequence>
<reference evidence="1 2" key="1">
    <citation type="submission" date="2020-06" db="EMBL/GenBank/DDBJ databases">
        <title>Transcriptomic and genomic resources for Thalictrum thalictroides and T. hernandezii: Facilitating candidate gene discovery in an emerging model plant lineage.</title>
        <authorList>
            <person name="Arias T."/>
            <person name="Riano-Pachon D.M."/>
            <person name="Di Stilio V.S."/>
        </authorList>
    </citation>
    <scope>NUCLEOTIDE SEQUENCE [LARGE SCALE GENOMIC DNA]</scope>
    <source>
        <strain evidence="2">cv. WT478/WT964</strain>
        <tissue evidence="1">Leaves</tissue>
    </source>
</reference>
<protein>
    <submittedName>
        <fullName evidence="1">Uncharacterized protein</fullName>
    </submittedName>
</protein>
<feature type="non-terminal residue" evidence="1">
    <location>
        <position position="1"/>
    </location>
</feature>
<gene>
    <name evidence="1" type="ORF">FRX31_018347</name>
</gene>
<evidence type="ECO:0000313" key="1">
    <source>
        <dbReference type="EMBL" id="KAF5192066.1"/>
    </source>
</evidence>
<dbReference type="Proteomes" id="UP000554482">
    <property type="component" value="Unassembled WGS sequence"/>
</dbReference>
<dbReference type="EMBL" id="JABWDY010021916">
    <property type="protein sequence ID" value="KAF5192066.1"/>
    <property type="molecule type" value="Genomic_DNA"/>
</dbReference>
<proteinExistence type="predicted"/>
<name>A0A7J6W3W3_THATH</name>